<accession>A0A7M2Y5K8</accession>
<evidence type="ECO:0000313" key="4">
    <source>
        <dbReference type="Proteomes" id="UP000594195"/>
    </source>
</evidence>
<dbReference type="AlphaFoldDB" id="A0A7M2Y5K8"/>
<keyword evidence="4" id="KW-1185">Reference proteome</keyword>
<protein>
    <recommendedName>
        <fullName evidence="2">Bacterial Pleckstrin homology domain-containing protein</fullName>
    </recommendedName>
</protein>
<feature type="transmembrane region" description="Helical" evidence="1">
    <location>
        <begin position="43"/>
        <end position="63"/>
    </location>
</feature>
<dbReference type="KEGG" id="kfa:Q73A0000_03680"/>
<proteinExistence type="predicted"/>
<keyword evidence="1" id="KW-0812">Transmembrane</keyword>
<dbReference type="EMBL" id="CP040442">
    <property type="protein sequence ID" value="QOW09527.1"/>
    <property type="molecule type" value="Genomic_DNA"/>
</dbReference>
<evidence type="ECO:0000313" key="3">
    <source>
        <dbReference type="EMBL" id="QOW09527.1"/>
    </source>
</evidence>
<organism evidence="3 4">
    <name type="scientific">Kaistella flava</name>
    <name type="common">ex Peng et al. 2021</name>
    <dbReference type="NCBI Taxonomy" id="2038776"/>
    <lineage>
        <taxon>Bacteria</taxon>
        <taxon>Pseudomonadati</taxon>
        <taxon>Bacteroidota</taxon>
        <taxon>Flavobacteriia</taxon>
        <taxon>Flavobacteriales</taxon>
        <taxon>Weeksellaceae</taxon>
        <taxon>Chryseobacterium group</taxon>
        <taxon>Kaistella</taxon>
    </lineage>
</organism>
<dbReference type="Proteomes" id="UP000594195">
    <property type="component" value="Chromosome"/>
</dbReference>
<dbReference type="RefSeq" id="WP_193812740.1">
    <property type="nucleotide sequence ID" value="NZ_CP040442.1"/>
</dbReference>
<keyword evidence="1" id="KW-0472">Membrane</keyword>
<dbReference type="InterPro" id="IPR027783">
    <property type="entry name" value="Bacterial_PH-related"/>
</dbReference>
<reference evidence="3 4" key="1">
    <citation type="submission" date="2019-05" db="EMBL/GenBank/DDBJ databases">
        <title>Chryseobacterium sp. isolated from King George Island, maritime Antarctica.</title>
        <authorList>
            <person name="Peng X."/>
        </authorList>
    </citation>
    <scope>NUCLEOTIDE SEQUENCE [LARGE SCALE GENOMIC DNA]</scope>
    <source>
        <strain evidence="3 4">7-3A</strain>
    </source>
</reference>
<sequence>MINTREFDTAKMDETTKILTIILLLFLILFPISSFFFEPPKPVISITSFVLMYGVIFISYGFIPKRIAVSNDQILVKNLYGPIVININEIETFNKIEKTGLNLRTAGVGGLFGYFGYFNGKDVWYVTNRHKKVKMVLKSGKVYVISPENPDDFVKEIQKRKSEMV</sequence>
<keyword evidence="1" id="KW-1133">Transmembrane helix</keyword>
<gene>
    <name evidence="3" type="ORF">Q73A0000_03680</name>
</gene>
<feature type="domain" description="Bacterial Pleckstrin homology" evidence="2">
    <location>
        <begin position="66"/>
        <end position="160"/>
    </location>
</feature>
<dbReference type="Pfam" id="PF10882">
    <property type="entry name" value="bPH_5"/>
    <property type="match status" value="1"/>
</dbReference>
<evidence type="ECO:0000259" key="2">
    <source>
        <dbReference type="Pfam" id="PF10882"/>
    </source>
</evidence>
<evidence type="ECO:0000256" key="1">
    <source>
        <dbReference type="SAM" id="Phobius"/>
    </source>
</evidence>
<feature type="transmembrane region" description="Helical" evidence="1">
    <location>
        <begin position="18"/>
        <end position="37"/>
    </location>
</feature>
<name>A0A7M2Y5K8_9FLAO</name>